<dbReference type="CDD" id="cd00408">
    <property type="entry name" value="DHDPS-like"/>
    <property type="match status" value="1"/>
</dbReference>
<protein>
    <submittedName>
        <fullName evidence="6">Dihydrodipicolinate synthase</fullName>
    </submittedName>
</protein>
<reference evidence="6 7" key="1">
    <citation type="submission" date="2015-03" db="EMBL/GenBank/DDBJ databases">
        <title>Genome sequencing of Methylobacterium variabile DSM 16961.</title>
        <authorList>
            <person name="Chaudhry V."/>
            <person name="Patil P.B."/>
        </authorList>
    </citation>
    <scope>NUCLEOTIDE SEQUENCE [LARGE SCALE GENOMIC DNA]</scope>
    <source>
        <strain evidence="6 7">DSM 16961</strain>
    </source>
</reference>
<dbReference type="GO" id="GO:0008840">
    <property type="term" value="F:4-hydroxy-tetrahydrodipicolinate synthase activity"/>
    <property type="evidence" value="ECO:0007669"/>
    <property type="project" value="TreeGrafter"/>
</dbReference>
<feature type="active site" description="Schiff-base intermediate with substrate" evidence="4">
    <location>
        <position position="164"/>
    </location>
</feature>
<feature type="active site" description="Proton donor/acceptor" evidence="4">
    <location>
        <position position="137"/>
    </location>
</feature>
<gene>
    <name evidence="6" type="ORF">VQ02_12430</name>
</gene>
<dbReference type="SMART" id="SM01130">
    <property type="entry name" value="DHDPS"/>
    <property type="match status" value="1"/>
</dbReference>
<evidence type="ECO:0000256" key="4">
    <source>
        <dbReference type="PIRSR" id="PIRSR001365-1"/>
    </source>
</evidence>
<evidence type="ECO:0000313" key="6">
    <source>
        <dbReference type="EMBL" id="KMO37889.1"/>
    </source>
</evidence>
<accession>A0A0J6SVZ5</accession>
<evidence type="ECO:0000256" key="5">
    <source>
        <dbReference type="PIRSR" id="PIRSR001365-2"/>
    </source>
</evidence>
<comment type="caution">
    <text evidence="6">The sequence shown here is derived from an EMBL/GenBank/DDBJ whole genome shotgun (WGS) entry which is preliminary data.</text>
</comment>
<feature type="binding site" evidence="5">
    <location>
        <position position="206"/>
    </location>
    <ligand>
        <name>pyruvate</name>
        <dbReference type="ChEBI" id="CHEBI:15361"/>
    </ligand>
</feature>
<evidence type="ECO:0000313" key="7">
    <source>
        <dbReference type="Proteomes" id="UP000035955"/>
    </source>
</evidence>
<keyword evidence="7" id="KW-1185">Reference proteome</keyword>
<keyword evidence="2 3" id="KW-0456">Lyase</keyword>
<dbReference type="RefSeq" id="WP_048444510.1">
    <property type="nucleotide sequence ID" value="NZ_LABY01000079.1"/>
</dbReference>
<dbReference type="PANTHER" id="PTHR12128:SF66">
    <property type="entry name" value="4-HYDROXY-2-OXOGLUTARATE ALDOLASE, MITOCHONDRIAL"/>
    <property type="match status" value="1"/>
</dbReference>
<comment type="similarity">
    <text evidence="1 3">Belongs to the DapA family.</text>
</comment>
<name>A0A0J6SVZ5_9HYPH</name>
<organism evidence="6 7">
    <name type="scientific">Methylobacterium variabile</name>
    <dbReference type="NCBI Taxonomy" id="298794"/>
    <lineage>
        <taxon>Bacteria</taxon>
        <taxon>Pseudomonadati</taxon>
        <taxon>Pseudomonadota</taxon>
        <taxon>Alphaproteobacteria</taxon>
        <taxon>Hyphomicrobiales</taxon>
        <taxon>Methylobacteriaceae</taxon>
        <taxon>Methylobacterium</taxon>
    </lineage>
</organism>
<dbReference type="PATRIC" id="fig|298794.3.peg.7198"/>
<evidence type="ECO:0000256" key="1">
    <source>
        <dbReference type="ARBA" id="ARBA00007592"/>
    </source>
</evidence>
<dbReference type="EMBL" id="LABY01000079">
    <property type="protein sequence ID" value="KMO37889.1"/>
    <property type="molecule type" value="Genomic_DNA"/>
</dbReference>
<dbReference type="OrthoDB" id="9778880at2"/>
<dbReference type="PIRSF" id="PIRSF001365">
    <property type="entry name" value="DHDPS"/>
    <property type="match status" value="1"/>
</dbReference>
<evidence type="ECO:0000256" key="3">
    <source>
        <dbReference type="PIRNR" id="PIRNR001365"/>
    </source>
</evidence>
<dbReference type="Gene3D" id="3.20.20.70">
    <property type="entry name" value="Aldolase class I"/>
    <property type="match status" value="1"/>
</dbReference>
<feature type="binding site" evidence="5">
    <location>
        <position position="48"/>
    </location>
    <ligand>
        <name>pyruvate</name>
        <dbReference type="ChEBI" id="CHEBI:15361"/>
    </ligand>
</feature>
<dbReference type="Proteomes" id="UP000035955">
    <property type="component" value="Unassembled WGS sequence"/>
</dbReference>
<sequence>MQTKIAGIIPPLTTPFDQNGEIDEKAFRRQVKFFLNKGVHGVCVGGSTGEGHTLTIDEFRRLIETCAEELNGKVPLVAGIIANSTREAIARARAIEAVDVAALQITPVHYVFKPDEDATYGHFKTLSESVKQPVIIYNVVPWNYLSPSLLLRIMRDMPGVMGVKQSAGDLKLMADLLLDAPAGKVVLTAVDALLYPSFALGAHGTIAANPAAAPGACVALWEAVQRGDHAAALEIHKRLLRFWNTIVGDNLPACVKHALTLQGCDVGMPRQPMPAAGAGQREAIAGALKHLLEVEQGGLLAAAE</sequence>
<dbReference type="AlphaFoldDB" id="A0A0J6SVZ5"/>
<dbReference type="InterPro" id="IPR002220">
    <property type="entry name" value="DapA-like"/>
</dbReference>
<dbReference type="SUPFAM" id="SSF51569">
    <property type="entry name" value="Aldolase"/>
    <property type="match status" value="1"/>
</dbReference>
<dbReference type="Pfam" id="PF00701">
    <property type="entry name" value="DHDPS"/>
    <property type="match status" value="1"/>
</dbReference>
<proteinExistence type="inferred from homology"/>
<dbReference type="PANTHER" id="PTHR12128">
    <property type="entry name" value="DIHYDRODIPICOLINATE SYNTHASE"/>
    <property type="match status" value="1"/>
</dbReference>
<dbReference type="PRINTS" id="PR00146">
    <property type="entry name" value="DHPICSNTHASE"/>
</dbReference>
<evidence type="ECO:0000256" key="2">
    <source>
        <dbReference type="ARBA" id="ARBA00023239"/>
    </source>
</evidence>
<dbReference type="InterPro" id="IPR013785">
    <property type="entry name" value="Aldolase_TIM"/>
</dbReference>